<proteinExistence type="predicted"/>
<evidence type="ECO:0000313" key="3">
    <source>
        <dbReference type="Proteomes" id="UP000490922"/>
    </source>
</evidence>
<dbReference type="AlphaFoldDB" id="A0A7J5AG11"/>
<dbReference type="InterPro" id="IPR027304">
    <property type="entry name" value="Trigger_fact/SurA_dom_sf"/>
</dbReference>
<reference evidence="2 3" key="1">
    <citation type="submission" date="2019-09" db="EMBL/GenBank/DDBJ databases">
        <title>Flavobacterium sp. nov., isolated from glacier ice.</title>
        <authorList>
            <person name="Liu Q."/>
        </authorList>
    </citation>
    <scope>NUCLEOTIDE SEQUENCE [LARGE SCALE GENOMIC DNA]</scope>
    <source>
        <strain evidence="2 3">NBRC 112527</strain>
    </source>
</reference>
<keyword evidence="1" id="KW-0732">Signal</keyword>
<dbReference type="PROSITE" id="PS51257">
    <property type="entry name" value="PROKAR_LIPOPROTEIN"/>
    <property type="match status" value="1"/>
</dbReference>
<dbReference type="SUPFAM" id="SSF109998">
    <property type="entry name" value="Triger factor/SurA peptide-binding domain-like"/>
    <property type="match status" value="1"/>
</dbReference>
<dbReference type="OrthoDB" id="9785180at2"/>
<sequence length="283" mass="33366">MNKCCFLFLIILTFSSCHFFNNEVKVTAIAKVKDSYLYKEDLNNLVPQGTSKQDSLLIVRSFIDRWASQKLLINAAEVNLDDEEKAAFDLLIKQYKIDLYTKAYIEKVVKKTLDTIISEEELKAYYKNNKENFKTNGTLVRLRYINLRKDNPRFETIKSKFLDFKKSDKKFWDTYALQCKSFALNDSIWVNLSSIYSKLPFINPDNRDQYIASGKTIQHSDSLDVYLVKIRQTIDKNQIGPYEYLKPTLKEVILNKRKLELIKKFEKEITDDAIKDKDYEIYK</sequence>
<dbReference type="RefSeq" id="WP_151106518.1">
    <property type="nucleotide sequence ID" value="NZ_WAEM01000002.1"/>
</dbReference>
<feature type="signal peptide" evidence="1">
    <location>
        <begin position="1"/>
        <end position="19"/>
    </location>
</feature>
<name>A0A7J5AG11_9FLAO</name>
<organism evidence="2 3">
    <name type="scientific">Flavobacterium luteum</name>
    <dbReference type="NCBI Taxonomy" id="2026654"/>
    <lineage>
        <taxon>Bacteria</taxon>
        <taxon>Pseudomonadati</taxon>
        <taxon>Bacteroidota</taxon>
        <taxon>Flavobacteriia</taxon>
        <taxon>Flavobacteriales</taxon>
        <taxon>Flavobacteriaceae</taxon>
        <taxon>Flavobacterium</taxon>
    </lineage>
</organism>
<dbReference type="Proteomes" id="UP000490922">
    <property type="component" value="Unassembled WGS sequence"/>
</dbReference>
<evidence type="ECO:0000256" key="1">
    <source>
        <dbReference type="SAM" id="SignalP"/>
    </source>
</evidence>
<evidence type="ECO:0000313" key="2">
    <source>
        <dbReference type="EMBL" id="KAB1156522.1"/>
    </source>
</evidence>
<protein>
    <recommendedName>
        <fullName evidence="4">Peptidyl-prolyl cis-trans isomerase</fullName>
    </recommendedName>
</protein>
<accession>A0A7J5AG11</accession>
<feature type="chain" id="PRO_5029647708" description="Peptidyl-prolyl cis-trans isomerase" evidence="1">
    <location>
        <begin position="20"/>
        <end position="283"/>
    </location>
</feature>
<comment type="caution">
    <text evidence="2">The sequence shown here is derived from an EMBL/GenBank/DDBJ whole genome shotgun (WGS) entry which is preliminary data.</text>
</comment>
<gene>
    <name evidence="2" type="ORF">F6464_03970</name>
</gene>
<dbReference type="EMBL" id="WAEM01000002">
    <property type="protein sequence ID" value="KAB1156522.1"/>
    <property type="molecule type" value="Genomic_DNA"/>
</dbReference>
<keyword evidence="3" id="KW-1185">Reference proteome</keyword>
<evidence type="ECO:0008006" key="4">
    <source>
        <dbReference type="Google" id="ProtNLM"/>
    </source>
</evidence>